<dbReference type="AlphaFoldDB" id="A0A2P2NBE2"/>
<reference evidence="1" key="1">
    <citation type="submission" date="2018-02" db="EMBL/GenBank/DDBJ databases">
        <title>Rhizophora mucronata_Transcriptome.</title>
        <authorList>
            <person name="Meera S.P."/>
            <person name="Sreeshan A."/>
            <person name="Augustine A."/>
        </authorList>
    </citation>
    <scope>NUCLEOTIDE SEQUENCE</scope>
    <source>
        <tissue evidence="1">Leaf</tissue>
    </source>
</reference>
<accession>A0A2P2NBE2</accession>
<proteinExistence type="predicted"/>
<sequence length="34" mass="3892">MPRIKRSKCNKMCMKSLKGTSLASDRSSSRNYII</sequence>
<protein>
    <submittedName>
        <fullName evidence="1">Uncharacterized protein</fullName>
    </submittedName>
</protein>
<organism evidence="1">
    <name type="scientific">Rhizophora mucronata</name>
    <name type="common">Asiatic mangrove</name>
    <dbReference type="NCBI Taxonomy" id="61149"/>
    <lineage>
        <taxon>Eukaryota</taxon>
        <taxon>Viridiplantae</taxon>
        <taxon>Streptophyta</taxon>
        <taxon>Embryophyta</taxon>
        <taxon>Tracheophyta</taxon>
        <taxon>Spermatophyta</taxon>
        <taxon>Magnoliopsida</taxon>
        <taxon>eudicotyledons</taxon>
        <taxon>Gunneridae</taxon>
        <taxon>Pentapetalae</taxon>
        <taxon>rosids</taxon>
        <taxon>fabids</taxon>
        <taxon>Malpighiales</taxon>
        <taxon>Rhizophoraceae</taxon>
        <taxon>Rhizophora</taxon>
    </lineage>
</organism>
<evidence type="ECO:0000313" key="1">
    <source>
        <dbReference type="EMBL" id="MBX39783.1"/>
    </source>
</evidence>
<dbReference type="EMBL" id="GGEC01059299">
    <property type="protein sequence ID" value="MBX39783.1"/>
    <property type="molecule type" value="Transcribed_RNA"/>
</dbReference>
<name>A0A2P2NBE2_RHIMU</name>